<keyword evidence="3" id="KW-0804">Transcription</keyword>
<keyword evidence="4" id="KW-0539">Nucleus</keyword>
<dbReference type="PANTHER" id="PTHR47424">
    <property type="entry name" value="REGULATORY PROTEIN GAL4"/>
    <property type="match status" value="1"/>
</dbReference>
<dbReference type="GO" id="GO:0005634">
    <property type="term" value="C:nucleus"/>
    <property type="evidence" value="ECO:0007669"/>
    <property type="project" value="TreeGrafter"/>
</dbReference>
<feature type="domain" description="Zn(2)-C6 fungal-type" evidence="6">
    <location>
        <begin position="20"/>
        <end position="49"/>
    </location>
</feature>
<evidence type="ECO:0000256" key="1">
    <source>
        <dbReference type="ARBA" id="ARBA00023015"/>
    </source>
</evidence>
<dbReference type="PANTHER" id="PTHR47424:SF3">
    <property type="entry name" value="REGULATORY PROTEIN GAL4"/>
    <property type="match status" value="1"/>
</dbReference>
<dbReference type="InterPro" id="IPR051127">
    <property type="entry name" value="Fungal_SecMet_Regulators"/>
</dbReference>
<dbReference type="PROSITE" id="PS50048">
    <property type="entry name" value="ZN2_CY6_FUNGAL_2"/>
    <property type="match status" value="1"/>
</dbReference>
<proteinExistence type="predicted"/>
<evidence type="ECO:0000256" key="3">
    <source>
        <dbReference type="ARBA" id="ARBA00023163"/>
    </source>
</evidence>
<evidence type="ECO:0000256" key="4">
    <source>
        <dbReference type="ARBA" id="ARBA00023242"/>
    </source>
</evidence>
<dbReference type="SMART" id="SM00066">
    <property type="entry name" value="GAL4"/>
    <property type="match status" value="1"/>
</dbReference>
<dbReference type="AlphaFoldDB" id="A0A2G4SFC6"/>
<feature type="region of interest" description="Disordered" evidence="5">
    <location>
        <begin position="77"/>
        <end position="132"/>
    </location>
</feature>
<evidence type="ECO:0000313" key="7">
    <source>
        <dbReference type="EMBL" id="PHZ07481.1"/>
    </source>
</evidence>
<dbReference type="Pfam" id="PF00172">
    <property type="entry name" value="Zn_clus"/>
    <property type="match status" value="1"/>
</dbReference>
<dbReference type="InterPro" id="IPR001138">
    <property type="entry name" value="Zn2Cys6_DnaBD"/>
</dbReference>
<dbReference type="Gene3D" id="4.10.240.10">
    <property type="entry name" value="Zn(2)-C6 fungal-type DNA-binding domain"/>
    <property type="match status" value="1"/>
</dbReference>
<keyword evidence="2" id="KW-0238">DNA-binding</keyword>
<dbReference type="PROSITE" id="PS00463">
    <property type="entry name" value="ZN2_CY6_FUNGAL_1"/>
    <property type="match status" value="1"/>
</dbReference>
<evidence type="ECO:0000256" key="2">
    <source>
        <dbReference type="ARBA" id="ARBA00023125"/>
    </source>
</evidence>
<dbReference type="Proteomes" id="UP000242254">
    <property type="component" value="Unassembled WGS sequence"/>
</dbReference>
<reference evidence="7 8" key="1">
    <citation type="journal article" date="2016" name="Proc. Natl. Acad. Sci. U.S.A.">
        <title>Lipid metabolic changes in an early divergent fungus govern the establishment of a mutualistic symbiosis with endobacteria.</title>
        <authorList>
            <person name="Lastovetsky O.A."/>
            <person name="Gaspar M.L."/>
            <person name="Mondo S.J."/>
            <person name="LaButti K.M."/>
            <person name="Sandor L."/>
            <person name="Grigoriev I.V."/>
            <person name="Henry S.A."/>
            <person name="Pawlowska T.E."/>
        </authorList>
    </citation>
    <scope>NUCLEOTIDE SEQUENCE [LARGE SCALE GENOMIC DNA]</scope>
    <source>
        <strain evidence="7 8">ATCC 52813</strain>
    </source>
</reference>
<dbReference type="CDD" id="cd00067">
    <property type="entry name" value="GAL4"/>
    <property type="match status" value="1"/>
</dbReference>
<sequence length="324" mass="36346">MNKQVETDKIRRKRLKVISACGECRRKKTKCNGEYPCSGCLKARVECKYVTNQKPGAPTSIIRERLNNNVHLITQPIRKKSLNSPPMVEPLATPTVLPPSEQPQQQQQRHQFQQHQPQQQQQQQQNNTTHHIQSIEERLSAIENILRTLLGSGRHKHLLQNLDHNNVPLPPPQPSPRYPSLYPNPPMLDQQQYSDALSCRDIYHPPVHVSYIQNGSLSREKRKRDDQDIVVKEERDALGPQLAPIKTIATTPGTPTIRNLLNDDPPSAFHRLSPTSSFSDTTATTTTNNISNTNSNTINPINSINTIITSTTTTPTPAAGDLSS</sequence>
<protein>
    <recommendedName>
        <fullName evidence="6">Zn(2)-C6 fungal-type domain-containing protein</fullName>
    </recommendedName>
</protein>
<dbReference type="GO" id="GO:0000978">
    <property type="term" value="F:RNA polymerase II cis-regulatory region sequence-specific DNA binding"/>
    <property type="evidence" value="ECO:0007669"/>
    <property type="project" value="TreeGrafter"/>
</dbReference>
<evidence type="ECO:0000256" key="5">
    <source>
        <dbReference type="SAM" id="MobiDB-lite"/>
    </source>
</evidence>
<organism evidence="7 8">
    <name type="scientific">Rhizopus microsporus ATCC 52813</name>
    <dbReference type="NCBI Taxonomy" id="1340429"/>
    <lineage>
        <taxon>Eukaryota</taxon>
        <taxon>Fungi</taxon>
        <taxon>Fungi incertae sedis</taxon>
        <taxon>Mucoromycota</taxon>
        <taxon>Mucoromycotina</taxon>
        <taxon>Mucoromycetes</taxon>
        <taxon>Mucorales</taxon>
        <taxon>Mucorineae</taxon>
        <taxon>Rhizopodaceae</taxon>
        <taxon>Rhizopus</taxon>
    </lineage>
</organism>
<evidence type="ECO:0000259" key="6">
    <source>
        <dbReference type="PROSITE" id="PS50048"/>
    </source>
</evidence>
<feature type="region of interest" description="Disordered" evidence="5">
    <location>
        <begin position="273"/>
        <end position="294"/>
    </location>
</feature>
<gene>
    <name evidence="7" type="ORF">RHIMIDRAFT_242587</name>
</gene>
<dbReference type="GO" id="GO:0000981">
    <property type="term" value="F:DNA-binding transcription factor activity, RNA polymerase II-specific"/>
    <property type="evidence" value="ECO:0007669"/>
    <property type="project" value="InterPro"/>
</dbReference>
<dbReference type="InterPro" id="IPR036864">
    <property type="entry name" value="Zn2-C6_fun-type_DNA-bd_sf"/>
</dbReference>
<feature type="compositionally biased region" description="Low complexity" evidence="5">
    <location>
        <begin position="102"/>
        <end position="125"/>
    </location>
</feature>
<keyword evidence="8" id="KW-1185">Reference proteome</keyword>
<dbReference type="EMBL" id="KZ303875">
    <property type="protein sequence ID" value="PHZ07481.1"/>
    <property type="molecule type" value="Genomic_DNA"/>
</dbReference>
<name>A0A2G4SFC6_RHIZD</name>
<keyword evidence="1" id="KW-0805">Transcription regulation</keyword>
<accession>A0A2G4SFC6</accession>
<dbReference type="GeneID" id="35440803"/>
<dbReference type="RefSeq" id="XP_023461189.1">
    <property type="nucleotide sequence ID" value="XM_023609813.1"/>
</dbReference>
<dbReference type="SUPFAM" id="SSF57701">
    <property type="entry name" value="Zn2/Cys6 DNA-binding domain"/>
    <property type="match status" value="1"/>
</dbReference>
<dbReference type="STRING" id="1340429.A0A2G4SFC6"/>
<dbReference type="GO" id="GO:0008270">
    <property type="term" value="F:zinc ion binding"/>
    <property type="evidence" value="ECO:0007669"/>
    <property type="project" value="InterPro"/>
</dbReference>
<dbReference type="GO" id="GO:0000435">
    <property type="term" value="P:positive regulation of transcription from RNA polymerase II promoter by galactose"/>
    <property type="evidence" value="ECO:0007669"/>
    <property type="project" value="TreeGrafter"/>
</dbReference>
<evidence type="ECO:0000313" key="8">
    <source>
        <dbReference type="Proteomes" id="UP000242254"/>
    </source>
</evidence>